<dbReference type="InterPro" id="IPR045376">
    <property type="entry name" value="Maf_N"/>
</dbReference>
<protein>
    <recommendedName>
        <fullName evidence="5">DUF115 domain-containing protein</fullName>
    </recommendedName>
</protein>
<organism evidence="3 4">
    <name type="scientific">Alteromonas macleodii</name>
    <name type="common">Pseudoalteromonas macleodii</name>
    <dbReference type="NCBI Taxonomy" id="28108"/>
    <lineage>
        <taxon>Bacteria</taxon>
        <taxon>Pseudomonadati</taxon>
        <taxon>Pseudomonadota</taxon>
        <taxon>Gammaproteobacteria</taxon>
        <taxon>Alteromonadales</taxon>
        <taxon>Alteromonadaceae</taxon>
        <taxon>Alteromonas/Salinimonas group</taxon>
        <taxon>Alteromonas</taxon>
    </lineage>
</organism>
<feature type="domain" description="Glycosyltransferase Maf N-terminal" evidence="2">
    <location>
        <begin position="268"/>
        <end position="494"/>
    </location>
</feature>
<dbReference type="RefSeq" id="WP_179982643.1">
    <property type="nucleotide sequence ID" value="NZ_LR812090.1"/>
</dbReference>
<dbReference type="Pfam" id="PF01973">
    <property type="entry name" value="MptE-like"/>
    <property type="match status" value="1"/>
</dbReference>
<gene>
    <name evidence="3" type="ORF">ALFOR1_20503</name>
</gene>
<dbReference type="Pfam" id="PF20157">
    <property type="entry name" value="Maf_flag10_N"/>
    <property type="match status" value="3"/>
</dbReference>
<feature type="domain" description="Glycosyltransferase Maf N-terminal" evidence="2">
    <location>
        <begin position="115"/>
        <end position="223"/>
    </location>
</feature>
<dbReference type="PANTHER" id="PTHR41786">
    <property type="entry name" value="MOTILITY ACCESSORY FACTOR MAF"/>
    <property type="match status" value="1"/>
</dbReference>
<feature type="domain" description="Glycosyltransferase Maf N-terminal" evidence="2">
    <location>
        <begin position="33"/>
        <end position="100"/>
    </location>
</feature>
<accession>A0A6T9XYZ7</accession>
<evidence type="ECO:0008006" key="5">
    <source>
        <dbReference type="Google" id="ProtNLM"/>
    </source>
</evidence>
<dbReference type="PANTHER" id="PTHR41786:SF1">
    <property type="entry name" value="6-HYDROXYMETHYLPTERIN DIPHOSPHOKINASE MPTE-LIKE DOMAIN-CONTAINING PROTEIN"/>
    <property type="match status" value="1"/>
</dbReference>
<feature type="domain" description="6-hydroxymethylpterin diphosphokinase MptE-like" evidence="1">
    <location>
        <begin position="517"/>
        <end position="686"/>
    </location>
</feature>
<dbReference type="Gene3D" id="3.90.1480.10">
    <property type="entry name" value="Alpha-2,3-sialyltransferase"/>
    <property type="match status" value="1"/>
</dbReference>
<dbReference type="InterPro" id="IPR002826">
    <property type="entry name" value="MptE-like"/>
</dbReference>
<dbReference type="Proteomes" id="UP000509458">
    <property type="component" value="Chromosome"/>
</dbReference>
<dbReference type="EMBL" id="LR812090">
    <property type="protein sequence ID" value="CAB9493033.1"/>
    <property type="molecule type" value="Genomic_DNA"/>
</dbReference>
<evidence type="ECO:0000259" key="1">
    <source>
        <dbReference type="Pfam" id="PF01973"/>
    </source>
</evidence>
<sequence length="1120" mass="127666">MLKAIKFYLLDDEEQQTSLEVESAYAIKKNKEKSLIAFKRVMPVICAQLMQSRSTSTSVFINKDKELDIVDFNSGKVLYGDQVTANIHKHVDAFLRSPSVLDKNGFSRQAYPLEGDADVLVVLGLGLGIHLLKLVRETNFKSIILYEPNFEYTHCSLHTGVWPEIFKVAAGKGTAIYFQSQRDGSSVLEDLSELKQVSPFTSVYFYQHYHSVSFDSVMRSLSELTIDNVQKRLFSFPSVQPFDDYLVPWNPIVTRSNWDKSHLSRDTFDKNIAAFSKYYPDIAHEFKDYVPLKWEPQANQCGEVNLFHIETCTPLYGDSPKRESELAYEAFVRQPNRDNLILGYAGGKLIHYSHHKMVRRIQEHLAGMEEEEGELPETVKSMLLFGMGVGYQLEALSESRDIEKLFVCEPNRDYFFASLYAIDWAAILNKVEEKRHRIYLNIGDDGSNLVRDLLSQFHSIGTHIIANTYLSLGYDNEVLLPAVDKLREDLRLIVAMGEYFEHSRFGTTHTKWAVENNIGFYRKAGVQPLGKDLSDVAVFIVGNGPSLDSLMPLLKEEREHAIVISCGTALQAMYSNGIVPDFHAEVESNRASFDWASRIGDKAYLKQINFISCNGVHPDTAELYKNTYLAFKEGESSTVFMKELFPELDLPFLHFSYPTVSNFVINYVLELGFKQVYLFGVDLGMVDVNHHHSKSSGYYKKDGGELFNHAERIDTSLVVPGNLRPYVNTKFEFNMSKSVIEKTLAAFKDADVYNLNDGAKIAGSPPLEQDSLIITNSLEDKQAAMNWIQTQAHVPIPAAEFKQRFAKRFNHEALIEDITNFKALSEREFNGREDIDKLVFDQRKFLVEAYLRKCSILFFYFNGTSNYINSIFSKLTHFKNDELVMEKFEAIRECWHNFLDDALTSISMYPDAFDTVSSFTRERQEIALQEFTERERVAFVSESVSDVLSALGINQNAEDTQCHYQIEVISGVPGLKERKAGVSRMAYIVNDPELLVALHKQLKPEESNMLVFCPFEGSDDKRLEKAVFTAVLALTSSDKLQLVFPKLEQEDWGSFFENYFSILSCGMTSFETYNMFALASEPLADKEMTNEGGDRFWLCPRPLETSLCETKLIFSKKKSA</sequence>
<evidence type="ECO:0000259" key="2">
    <source>
        <dbReference type="Pfam" id="PF20157"/>
    </source>
</evidence>
<dbReference type="AlphaFoldDB" id="A0A6T9XYZ7"/>
<name>A0A6T9XYZ7_ALTMA</name>
<evidence type="ECO:0000313" key="3">
    <source>
        <dbReference type="EMBL" id="CAB9493033.1"/>
    </source>
</evidence>
<evidence type="ECO:0000313" key="4">
    <source>
        <dbReference type="Proteomes" id="UP000509458"/>
    </source>
</evidence>
<proteinExistence type="predicted"/>
<reference evidence="3 4" key="1">
    <citation type="submission" date="2020-06" db="EMBL/GenBank/DDBJ databases">
        <authorList>
            <person name="Duchaud E."/>
        </authorList>
    </citation>
    <scope>NUCLEOTIDE SEQUENCE [LARGE SCALE GENOMIC DNA]</scope>
    <source>
        <strain evidence="3">Alteromonas fortis</strain>
    </source>
</reference>